<evidence type="ECO:0000313" key="2">
    <source>
        <dbReference type="EMBL" id="KAJ3175603.1"/>
    </source>
</evidence>
<gene>
    <name evidence="2" type="ORF">HDU87_006100</name>
</gene>
<dbReference type="AlphaFoldDB" id="A0AAD5TID0"/>
<evidence type="ECO:0000256" key="1">
    <source>
        <dbReference type="SAM" id="MobiDB-lite"/>
    </source>
</evidence>
<dbReference type="Proteomes" id="UP001212152">
    <property type="component" value="Unassembled WGS sequence"/>
</dbReference>
<comment type="caution">
    <text evidence="2">The sequence shown here is derived from an EMBL/GenBank/DDBJ whole genome shotgun (WGS) entry which is preliminary data.</text>
</comment>
<keyword evidence="3" id="KW-1185">Reference proteome</keyword>
<accession>A0AAD5TID0</accession>
<sequence length="225" mass="24777">MHSPRTPVKPKTGSRPPTSPLDFSSPLQFSVSPNTLAWRERFKAQCLSNIKESRQAEVTRRRFGNQGSPLGKKRWEAAGAGATAEVRMEQEAIALFIADQWRLFRTQARALGSLPPELEEEIMREVGGTTSQWDDELLAAYESSLIADDRTSHLVRSEEDSAAEAAAAFESERPVCFVCQKGLLTLERNGITCPACRMVVEAQPGVIGSVEGLISHVKQLCANHQ</sequence>
<protein>
    <submittedName>
        <fullName evidence="2">Uncharacterized protein</fullName>
    </submittedName>
</protein>
<dbReference type="EMBL" id="JADGJQ010000050">
    <property type="protein sequence ID" value="KAJ3175603.1"/>
    <property type="molecule type" value="Genomic_DNA"/>
</dbReference>
<feature type="region of interest" description="Disordered" evidence="1">
    <location>
        <begin position="1"/>
        <end position="26"/>
    </location>
</feature>
<name>A0AAD5TID0_9FUNG</name>
<reference evidence="2" key="1">
    <citation type="submission" date="2020-05" db="EMBL/GenBank/DDBJ databases">
        <title>Phylogenomic resolution of chytrid fungi.</title>
        <authorList>
            <person name="Stajich J.E."/>
            <person name="Amses K."/>
            <person name="Simmons R."/>
            <person name="Seto K."/>
            <person name="Myers J."/>
            <person name="Bonds A."/>
            <person name="Quandt C.A."/>
            <person name="Barry K."/>
            <person name="Liu P."/>
            <person name="Grigoriev I."/>
            <person name="Longcore J.E."/>
            <person name="James T.Y."/>
        </authorList>
    </citation>
    <scope>NUCLEOTIDE SEQUENCE</scope>
    <source>
        <strain evidence="2">JEL0379</strain>
    </source>
</reference>
<evidence type="ECO:0000313" key="3">
    <source>
        <dbReference type="Proteomes" id="UP001212152"/>
    </source>
</evidence>
<organism evidence="2 3">
    <name type="scientific">Geranomyces variabilis</name>
    <dbReference type="NCBI Taxonomy" id="109894"/>
    <lineage>
        <taxon>Eukaryota</taxon>
        <taxon>Fungi</taxon>
        <taxon>Fungi incertae sedis</taxon>
        <taxon>Chytridiomycota</taxon>
        <taxon>Chytridiomycota incertae sedis</taxon>
        <taxon>Chytridiomycetes</taxon>
        <taxon>Spizellomycetales</taxon>
        <taxon>Powellomycetaceae</taxon>
        <taxon>Geranomyces</taxon>
    </lineage>
</organism>
<proteinExistence type="predicted"/>